<name>X0U2M1_9ZZZZ</name>
<evidence type="ECO:0000259" key="1">
    <source>
        <dbReference type="Pfam" id="PF02771"/>
    </source>
</evidence>
<accession>X0U2M1</accession>
<proteinExistence type="predicted"/>
<feature type="non-terminal residue" evidence="2">
    <location>
        <position position="155"/>
    </location>
</feature>
<dbReference type="GO" id="GO:0003995">
    <property type="term" value="F:acyl-CoA dehydrogenase activity"/>
    <property type="evidence" value="ECO:0007669"/>
    <property type="project" value="TreeGrafter"/>
</dbReference>
<dbReference type="EMBL" id="BARS01019778">
    <property type="protein sequence ID" value="GAF94647.1"/>
    <property type="molecule type" value="Genomic_DNA"/>
</dbReference>
<dbReference type="InterPro" id="IPR046373">
    <property type="entry name" value="Acyl-CoA_Oxase/DH_mid-dom_sf"/>
</dbReference>
<dbReference type="Gene3D" id="1.10.540.10">
    <property type="entry name" value="Acyl-CoA dehydrogenase/oxidase, N-terminal domain"/>
    <property type="match status" value="1"/>
</dbReference>
<organism evidence="2">
    <name type="scientific">marine sediment metagenome</name>
    <dbReference type="NCBI Taxonomy" id="412755"/>
    <lineage>
        <taxon>unclassified sequences</taxon>
        <taxon>metagenomes</taxon>
        <taxon>ecological metagenomes</taxon>
    </lineage>
</organism>
<dbReference type="Gene3D" id="2.40.110.10">
    <property type="entry name" value="Butyryl-CoA Dehydrogenase, subunit A, domain 2"/>
    <property type="match status" value="1"/>
</dbReference>
<dbReference type="InterPro" id="IPR037069">
    <property type="entry name" value="AcylCoA_DH/ox_N_sf"/>
</dbReference>
<dbReference type="SUPFAM" id="SSF56645">
    <property type="entry name" value="Acyl-CoA dehydrogenase NM domain-like"/>
    <property type="match status" value="1"/>
</dbReference>
<evidence type="ECO:0000313" key="2">
    <source>
        <dbReference type="EMBL" id="GAF94647.1"/>
    </source>
</evidence>
<feature type="domain" description="Acyl-CoA dehydrogenase/oxidase N-terminal" evidence="1">
    <location>
        <begin position="28"/>
        <end position="137"/>
    </location>
</feature>
<dbReference type="GO" id="GO:0050660">
    <property type="term" value="F:flavin adenine dinucleotide binding"/>
    <property type="evidence" value="ECO:0007669"/>
    <property type="project" value="InterPro"/>
</dbReference>
<gene>
    <name evidence="2" type="ORF">S01H1_31989</name>
</gene>
<dbReference type="InterPro" id="IPR009100">
    <property type="entry name" value="AcylCoA_DH/oxidase_NM_dom_sf"/>
</dbReference>
<reference evidence="2" key="1">
    <citation type="journal article" date="2014" name="Front. Microbiol.">
        <title>High frequency of phylogenetically diverse reductive dehalogenase-homologous genes in deep subseafloor sedimentary metagenomes.</title>
        <authorList>
            <person name="Kawai M."/>
            <person name="Futagami T."/>
            <person name="Toyoda A."/>
            <person name="Takaki Y."/>
            <person name="Nishi S."/>
            <person name="Hori S."/>
            <person name="Arai W."/>
            <person name="Tsubouchi T."/>
            <person name="Morono Y."/>
            <person name="Uchiyama I."/>
            <person name="Ito T."/>
            <person name="Fujiyama A."/>
            <person name="Inagaki F."/>
            <person name="Takami H."/>
        </authorList>
    </citation>
    <scope>NUCLEOTIDE SEQUENCE</scope>
    <source>
        <strain evidence="2">Expedition CK06-06</strain>
    </source>
</reference>
<dbReference type="Pfam" id="PF02771">
    <property type="entry name" value="Acyl-CoA_dh_N"/>
    <property type="match status" value="1"/>
</dbReference>
<dbReference type="InterPro" id="IPR013786">
    <property type="entry name" value="AcylCoA_DH/ox_N"/>
</dbReference>
<sequence>MDGQIHFEDLDLEFGYSCMPDRLYYYNKEENDFRMEVREWCKENIEPISEKIDRERNVDLAVETLKKMPYLDIIIPKEAGGQGKGILYRTIFGEELSAFNYSLATIFGASSCLFVGPIIEFGTPEQKKKYLSGIADGTKIGAIAITEPSAGSDAI</sequence>
<comment type="caution">
    <text evidence="2">The sequence shown here is derived from an EMBL/GenBank/DDBJ whole genome shotgun (WGS) entry which is preliminary data.</text>
</comment>
<dbReference type="PANTHER" id="PTHR43884:SF12">
    <property type="entry name" value="ISOVALERYL-COA DEHYDROGENASE, MITOCHONDRIAL-RELATED"/>
    <property type="match status" value="1"/>
</dbReference>
<protein>
    <recommendedName>
        <fullName evidence="1">Acyl-CoA dehydrogenase/oxidase N-terminal domain-containing protein</fullName>
    </recommendedName>
</protein>
<dbReference type="AlphaFoldDB" id="X0U2M1"/>
<dbReference type="PANTHER" id="PTHR43884">
    <property type="entry name" value="ACYL-COA DEHYDROGENASE"/>
    <property type="match status" value="1"/>
</dbReference>